<evidence type="ECO:0000259" key="1">
    <source>
        <dbReference type="Pfam" id="PF01636"/>
    </source>
</evidence>
<evidence type="ECO:0000313" key="3">
    <source>
        <dbReference type="Proteomes" id="UP000269542"/>
    </source>
</evidence>
<reference evidence="2 3" key="1">
    <citation type="submission" date="2018-12" db="EMBL/GenBank/DDBJ databases">
        <authorList>
            <consortium name="Pathogen Informatics"/>
        </authorList>
    </citation>
    <scope>NUCLEOTIDE SEQUENCE [LARGE SCALE GENOMIC DNA]</scope>
    <source>
        <strain evidence="2 3">NCTC13354</strain>
    </source>
</reference>
<accession>A0A3S4Z4P5</accession>
<organism evidence="2 3">
    <name type="scientific">Trueperella bialowiezensis</name>
    <dbReference type="NCBI Taxonomy" id="312285"/>
    <lineage>
        <taxon>Bacteria</taxon>
        <taxon>Bacillati</taxon>
        <taxon>Actinomycetota</taxon>
        <taxon>Actinomycetes</taxon>
        <taxon>Actinomycetales</taxon>
        <taxon>Actinomycetaceae</taxon>
        <taxon>Trueperella</taxon>
    </lineage>
</organism>
<dbReference type="SUPFAM" id="SSF56112">
    <property type="entry name" value="Protein kinase-like (PK-like)"/>
    <property type="match status" value="1"/>
</dbReference>
<sequence length="359" mass="38790">MGYSVVWDEFTGTNRNERIRGDLYVVASTARIAPDLLKLAGAQTLYADNLPVHVWQFPHDPELPALELACDPEKLGKHVNDDVEVELLSYRPTRRAVVRASTSDHDIYAKVIRPVDVAQHVQRLHICEAAQLPTPRLVGSTPEGLILTSAVTGRALSAAYVRGENLDATFESLSTTLDSLPLIGRGLKRRPAWSERADQYARSIAASAPELASRARQAAADITQLRADADLGPLTATHGDFYEANILVSPATGQVTGLLDLDSFGPGYRADDWGCLLGHLSVLPSLNPKYAGLGALAQTWFARARREVDPVALAASSAGVVLSLVASARQRASTNWKKQALARMDVVDSWLARAGVRCA</sequence>
<keyword evidence="3" id="KW-1185">Reference proteome</keyword>
<dbReference type="Proteomes" id="UP000269542">
    <property type="component" value="Chromosome"/>
</dbReference>
<dbReference type="Gene3D" id="3.90.1200.10">
    <property type="match status" value="1"/>
</dbReference>
<dbReference type="Pfam" id="PF01636">
    <property type="entry name" value="APH"/>
    <property type="match status" value="1"/>
</dbReference>
<dbReference type="InterPro" id="IPR002575">
    <property type="entry name" value="Aminoglycoside_PTrfase"/>
</dbReference>
<name>A0A3S4Z4P5_9ACTO</name>
<gene>
    <name evidence="2" type="ORF">NCTC13354_00576</name>
</gene>
<evidence type="ECO:0000313" key="2">
    <source>
        <dbReference type="EMBL" id="VEI12881.1"/>
    </source>
</evidence>
<dbReference type="InterPro" id="IPR011009">
    <property type="entry name" value="Kinase-like_dom_sf"/>
</dbReference>
<keyword evidence="2" id="KW-0808">Transferase</keyword>
<dbReference type="GO" id="GO:0016740">
    <property type="term" value="F:transferase activity"/>
    <property type="evidence" value="ECO:0007669"/>
    <property type="project" value="UniProtKB-KW"/>
</dbReference>
<dbReference type="KEGG" id="tbw:NCTC13354_00576"/>
<proteinExistence type="predicted"/>
<protein>
    <submittedName>
        <fullName evidence="2">Phosphotransferase enzyme family</fullName>
    </submittedName>
</protein>
<feature type="domain" description="Aminoglycoside phosphotransferase" evidence="1">
    <location>
        <begin position="108"/>
        <end position="280"/>
    </location>
</feature>
<dbReference type="AlphaFoldDB" id="A0A3S4Z4P5"/>
<dbReference type="EMBL" id="LR134476">
    <property type="protein sequence ID" value="VEI12881.1"/>
    <property type="molecule type" value="Genomic_DNA"/>
</dbReference>